<evidence type="ECO:0000256" key="3">
    <source>
        <dbReference type="ARBA" id="ARBA00023163"/>
    </source>
</evidence>
<dbReference type="SUPFAM" id="SSF117856">
    <property type="entry name" value="AF0104/ALDC/Ptd012-like"/>
    <property type="match status" value="1"/>
</dbReference>
<accession>A0A830BRW3</accession>
<evidence type="ECO:0000259" key="4">
    <source>
        <dbReference type="PROSITE" id="PS51742"/>
    </source>
</evidence>
<keyword evidence="6" id="KW-1185">Reference proteome</keyword>
<evidence type="ECO:0000256" key="1">
    <source>
        <dbReference type="ARBA" id="ARBA00023015"/>
    </source>
</evidence>
<sequence length="77" mass="8221">MEIAGGCDVQESISTFATRRQRGVCILIGNGPVTNVTLRQPASLGAVVSLHGRFEILSFSGSFLPSPAFWGTNRPPF</sequence>
<dbReference type="PANTHER" id="PTHR31100">
    <property type="entry name" value="AT-HOOK MOTIF NUCLEAR-LOCALIZED PROTEIN 15"/>
    <property type="match status" value="1"/>
</dbReference>
<evidence type="ECO:0000256" key="2">
    <source>
        <dbReference type="ARBA" id="ARBA00023125"/>
    </source>
</evidence>
<dbReference type="Gene3D" id="3.30.1330.80">
    <property type="entry name" value="Hypothetical protein, similar to alpha- acetolactate decarboxylase, domain 2"/>
    <property type="match status" value="1"/>
</dbReference>
<dbReference type="InterPro" id="IPR014476">
    <property type="entry name" value="AHL15-29"/>
</dbReference>
<dbReference type="GO" id="GO:0005634">
    <property type="term" value="C:nucleus"/>
    <property type="evidence" value="ECO:0007669"/>
    <property type="project" value="TreeGrafter"/>
</dbReference>
<evidence type="ECO:0000313" key="5">
    <source>
        <dbReference type="EMBL" id="GFP86793.1"/>
    </source>
</evidence>
<feature type="domain" description="PPC" evidence="4">
    <location>
        <begin position="1"/>
        <end position="77"/>
    </location>
</feature>
<dbReference type="OrthoDB" id="1932529at2759"/>
<evidence type="ECO:0000313" key="6">
    <source>
        <dbReference type="Proteomes" id="UP000653305"/>
    </source>
</evidence>
<dbReference type="AlphaFoldDB" id="A0A830BRW3"/>
<proteinExistence type="predicted"/>
<dbReference type="Pfam" id="PF03479">
    <property type="entry name" value="PCC"/>
    <property type="match status" value="1"/>
</dbReference>
<dbReference type="Proteomes" id="UP000653305">
    <property type="component" value="Unassembled WGS sequence"/>
</dbReference>
<keyword evidence="3" id="KW-0804">Transcription</keyword>
<keyword evidence="1" id="KW-0805">Transcription regulation</keyword>
<dbReference type="EMBL" id="BMAC01000132">
    <property type="protein sequence ID" value="GFP86793.1"/>
    <property type="molecule type" value="Genomic_DNA"/>
</dbReference>
<reference evidence="5" key="1">
    <citation type="submission" date="2020-07" db="EMBL/GenBank/DDBJ databases">
        <title>Ethylene signaling mediates host invasion by parasitic plants.</title>
        <authorList>
            <person name="Yoshida S."/>
        </authorList>
    </citation>
    <scope>NUCLEOTIDE SEQUENCE</scope>
    <source>
        <strain evidence="5">Okayama</strain>
    </source>
</reference>
<dbReference type="PANTHER" id="PTHR31100:SF2">
    <property type="entry name" value="AT-HOOK MOTIF NUCLEAR-LOCALIZED PROTEIN 18-RELATED"/>
    <property type="match status" value="1"/>
</dbReference>
<dbReference type="PROSITE" id="PS51742">
    <property type="entry name" value="PPC"/>
    <property type="match status" value="1"/>
</dbReference>
<dbReference type="GO" id="GO:0010228">
    <property type="term" value="P:vegetative to reproductive phase transition of meristem"/>
    <property type="evidence" value="ECO:0007669"/>
    <property type="project" value="TreeGrafter"/>
</dbReference>
<keyword evidence="2 5" id="KW-0238">DNA-binding</keyword>
<protein>
    <submittedName>
        <fullName evidence="5">Putative DNA-binding protein escarola</fullName>
    </submittedName>
</protein>
<name>A0A830BRW3_9LAMI</name>
<dbReference type="CDD" id="cd11378">
    <property type="entry name" value="DUF296"/>
    <property type="match status" value="1"/>
</dbReference>
<dbReference type="InterPro" id="IPR005175">
    <property type="entry name" value="PPC_dom"/>
</dbReference>
<dbReference type="GO" id="GO:0003700">
    <property type="term" value="F:DNA-binding transcription factor activity"/>
    <property type="evidence" value="ECO:0007669"/>
    <property type="project" value="TreeGrafter"/>
</dbReference>
<organism evidence="5 6">
    <name type="scientific">Phtheirospermum japonicum</name>
    <dbReference type="NCBI Taxonomy" id="374723"/>
    <lineage>
        <taxon>Eukaryota</taxon>
        <taxon>Viridiplantae</taxon>
        <taxon>Streptophyta</taxon>
        <taxon>Embryophyta</taxon>
        <taxon>Tracheophyta</taxon>
        <taxon>Spermatophyta</taxon>
        <taxon>Magnoliopsida</taxon>
        <taxon>eudicotyledons</taxon>
        <taxon>Gunneridae</taxon>
        <taxon>Pentapetalae</taxon>
        <taxon>asterids</taxon>
        <taxon>lamiids</taxon>
        <taxon>Lamiales</taxon>
        <taxon>Orobanchaceae</taxon>
        <taxon>Orobanchaceae incertae sedis</taxon>
        <taxon>Phtheirospermum</taxon>
    </lineage>
</organism>
<comment type="caution">
    <text evidence="5">The sequence shown here is derived from an EMBL/GenBank/DDBJ whole genome shotgun (WGS) entry which is preliminary data.</text>
</comment>
<gene>
    <name evidence="5" type="ORF">PHJA_000823100</name>
</gene>
<dbReference type="GO" id="GO:0003680">
    <property type="term" value="F:minor groove of adenine-thymine-rich DNA binding"/>
    <property type="evidence" value="ECO:0007669"/>
    <property type="project" value="InterPro"/>
</dbReference>